<gene>
    <name evidence="3" type="ORF">FH610_036775</name>
</gene>
<keyword evidence="1" id="KW-0378">Hydrolase</keyword>
<proteinExistence type="predicted"/>
<evidence type="ECO:0000259" key="2">
    <source>
        <dbReference type="SMART" id="SM00331"/>
    </source>
</evidence>
<dbReference type="RefSeq" id="WP_139579841.1">
    <property type="nucleotide sequence ID" value="NZ_VDMA02000028.1"/>
</dbReference>
<dbReference type="SUPFAM" id="SSF81606">
    <property type="entry name" value="PP2C-like"/>
    <property type="match status" value="1"/>
</dbReference>
<organism evidence="3 4">
    <name type="scientific">Microbispora catharanthi</name>
    <dbReference type="NCBI Taxonomy" id="1712871"/>
    <lineage>
        <taxon>Bacteria</taxon>
        <taxon>Bacillati</taxon>
        <taxon>Actinomycetota</taxon>
        <taxon>Actinomycetes</taxon>
        <taxon>Streptosporangiales</taxon>
        <taxon>Streptosporangiaceae</taxon>
        <taxon>Microbispora</taxon>
    </lineage>
</organism>
<evidence type="ECO:0000313" key="4">
    <source>
        <dbReference type="Proteomes" id="UP000313066"/>
    </source>
</evidence>
<evidence type="ECO:0000313" key="3">
    <source>
        <dbReference type="EMBL" id="KAB8178325.1"/>
    </source>
</evidence>
<dbReference type="Pfam" id="PF07228">
    <property type="entry name" value="SpoIIE"/>
    <property type="match status" value="1"/>
</dbReference>
<dbReference type="SMART" id="SM00331">
    <property type="entry name" value="PP2C_SIG"/>
    <property type="match status" value="1"/>
</dbReference>
<dbReference type="InterPro" id="IPR036457">
    <property type="entry name" value="PPM-type-like_dom_sf"/>
</dbReference>
<dbReference type="AlphaFoldDB" id="A0A5N6BCW6"/>
<dbReference type="InterPro" id="IPR052016">
    <property type="entry name" value="Bact_Sigma-Reg"/>
</dbReference>
<name>A0A5N6BCW6_9ACTN</name>
<accession>A0A5N6BCW6</accession>
<dbReference type="InterPro" id="IPR001932">
    <property type="entry name" value="PPM-type_phosphatase-like_dom"/>
</dbReference>
<dbReference type="Proteomes" id="UP000313066">
    <property type="component" value="Unassembled WGS sequence"/>
</dbReference>
<sequence>MAELSAVLVLRDRTSLETSQEDGHDLDEALRAARMRVVHALPDEVVKHLTGPDPPDLLLLPSSLGADRVGRYGMLLRRGNGDLLVPPAPEGDPSGRHQGRHTAVMVYLDGELADLEACVKHGYHYLVPPYRGSLIRTQLMCDVERHRLARVAEEAALAVSLRQYERELRIAQEIQEGFLPSDLPCAPGWEIDVRFRPARAVAGDFYDAFPLLQGRRLSIVVADVCDKGVGAALFMALIRTLLRHTAEHAGQWNLFDGLPPLEALARDVRQESPALVPGAAPLLQAMTGTNRYMTSNHQGYFATVFFGVLDPESGCLLYANGGHNPPLLRRVGGRLERLQVTGPAVGLHPDSEFRLAEVRLDPGDVLLAYTDGVTDSRDPEGEFYGEDRLSALVRGLAGTSLGLLDRVEADVQAHLRDGEQYDDITMLALRRLAGR</sequence>
<dbReference type="Gene3D" id="3.60.40.10">
    <property type="entry name" value="PPM-type phosphatase domain"/>
    <property type="match status" value="1"/>
</dbReference>
<keyword evidence="4" id="KW-1185">Reference proteome</keyword>
<reference evidence="3 4" key="1">
    <citation type="submission" date="2019-10" db="EMBL/GenBank/DDBJ databases">
        <title>Nonomuraea sp. nov., isolated from Phyllanthus amarus.</title>
        <authorList>
            <person name="Klykleung N."/>
            <person name="Tanasupawat S."/>
        </authorList>
    </citation>
    <scope>NUCLEOTIDE SEQUENCE [LARGE SCALE GENOMIC DNA]</scope>
    <source>
        <strain evidence="3 4">CR1-09</strain>
    </source>
</reference>
<dbReference type="PANTHER" id="PTHR43156:SF2">
    <property type="entry name" value="STAGE II SPORULATION PROTEIN E"/>
    <property type="match status" value="1"/>
</dbReference>
<dbReference type="GO" id="GO:0016791">
    <property type="term" value="F:phosphatase activity"/>
    <property type="evidence" value="ECO:0007669"/>
    <property type="project" value="TreeGrafter"/>
</dbReference>
<protein>
    <submittedName>
        <fullName evidence="3">SpoIIE family protein phosphatase</fullName>
    </submittedName>
</protein>
<dbReference type="EMBL" id="VDMA02000028">
    <property type="protein sequence ID" value="KAB8178325.1"/>
    <property type="molecule type" value="Genomic_DNA"/>
</dbReference>
<feature type="domain" description="PPM-type phosphatase" evidence="2">
    <location>
        <begin position="186"/>
        <end position="431"/>
    </location>
</feature>
<dbReference type="PANTHER" id="PTHR43156">
    <property type="entry name" value="STAGE II SPORULATION PROTEIN E-RELATED"/>
    <property type="match status" value="1"/>
</dbReference>
<comment type="caution">
    <text evidence="3">The sequence shown here is derived from an EMBL/GenBank/DDBJ whole genome shotgun (WGS) entry which is preliminary data.</text>
</comment>
<evidence type="ECO:0000256" key="1">
    <source>
        <dbReference type="ARBA" id="ARBA00022801"/>
    </source>
</evidence>